<organism evidence="2 3">
    <name type="scientific">Cupriavidus oxalaticus</name>
    <dbReference type="NCBI Taxonomy" id="96344"/>
    <lineage>
        <taxon>Bacteria</taxon>
        <taxon>Pseudomonadati</taxon>
        <taxon>Pseudomonadota</taxon>
        <taxon>Betaproteobacteria</taxon>
        <taxon>Burkholderiales</taxon>
        <taxon>Burkholderiaceae</taxon>
        <taxon>Cupriavidus</taxon>
    </lineage>
</organism>
<evidence type="ECO:0000313" key="2">
    <source>
        <dbReference type="EMBL" id="SPC20800.1"/>
    </source>
</evidence>
<dbReference type="AlphaFoldDB" id="A0A976BI99"/>
<evidence type="ECO:0000313" key="3">
    <source>
        <dbReference type="Proteomes" id="UP000256862"/>
    </source>
</evidence>
<dbReference type="Pfam" id="PF00126">
    <property type="entry name" value="HTH_1"/>
    <property type="match status" value="1"/>
</dbReference>
<sequence length="50" mass="5420">MLSHRLQDTSLRYFLEVVRSGSLTEAAQRLSVTEPCPRGCAPSWASPGSA</sequence>
<dbReference type="EMBL" id="OGUS01000139">
    <property type="protein sequence ID" value="SPC20800.1"/>
    <property type="molecule type" value="Genomic_DNA"/>
</dbReference>
<dbReference type="GO" id="GO:0003700">
    <property type="term" value="F:DNA-binding transcription factor activity"/>
    <property type="evidence" value="ECO:0007669"/>
    <property type="project" value="InterPro"/>
</dbReference>
<protein>
    <recommendedName>
        <fullName evidence="1">HTH lysR-type domain-containing protein</fullName>
    </recommendedName>
</protein>
<feature type="domain" description="HTH lysR-type" evidence="1">
    <location>
        <begin position="10"/>
        <end position="35"/>
    </location>
</feature>
<evidence type="ECO:0000259" key="1">
    <source>
        <dbReference type="Pfam" id="PF00126"/>
    </source>
</evidence>
<accession>A0A976BI99</accession>
<comment type="caution">
    <text evidence="2">The sequence shown here is derived from an EMBL/GenBank/DDBJ whole genome shotgun (WGS) entry which is preliminary data.</text>
</comment>
<dbReference type="Gene3D" id="1.10.10.10">
    <property type="entry name" value="Winged helix-like DNA-binding domain superfamily/Winged helix DNA-binding domain"/>
    <property type="match status" value="1"/>
</dbReference>
<reference evidence="2 3" key="1">
    <citation type="submission" date="2018-01" db="EMBL/GenBank/DDBJ databases">
        <authorList>
            <person name="Clerissi C."/>
        </authorList>
    </citation>
    <scope>NUCLEOTIDE SEQUENCE [LARGE SCALE GENOMIC DNA]</scope>
    <source>
        <strain evidence="2">Cupriavidus oxalaticus LMG 2235</strain>
        <plasmid evidence="3">co2235_mp</plasmid>
    </source>
</reference>
<dbReference type="Proteomes" id="UP000256862">
    <property type="component" value="Plasmid CO2235_mp"/>
</dbReference>
<geneLocation type="plasmid" evidence="3">
    <name>co2235_mp</name>
</geneLocation>
<name>A0A976BI99_9BURK</name>
<gene>
    <name evidence="2" type="ORF">CO2235_MP40156</name>
</gene>
<dbReference type="InterPro" id="IPR036388">
    <property type="entry name" value="WH-like_DNA-bd_sf"/>
</dbReference>
<dbReference type="InterPro" id="IPR000847">
    <property type="entry name" value="LysR_HTH_N"/>
</dbReference>
<proteinExistence type="predicted"/>